<dbReference type="Gene3D" id="3.90.180.10">
    <property type="entry name" value="Medium-chain alcohol dehydrogenases, catalytic domain"/>
    <property type="match status" value="1"/>
</dbReference>
<feature type="domain" description="Enoyl reductase (ER)" evidence="1">
    <location>
        <begin position="10"/>
        <end position="319"/>
    </location>
</feature>
<dbReference type="InterPro" id="IPR013154">
    <property type="entry name" value="ADH-like_N"/>
</dbReference>
<reference evidence="2" key="1">
    <citation type="submission" date="2023-07" db="EMBL/GenBank/DDBJ databases">
        <title>Genome content predicts the carbon catabolic preferences of heterotrophic bacteria.</title>
        <authorList>
            <person name="Gralka M."/>
        </authorList>
    </citation>
    <scope>NUCLEOTIDE SEQUENCE</scope>
    <source>
        <strain evidence="2">I3M17_2</strain>
    </source>
</reference>
<dbReference type="AlphaFoldDB" id="A0AAW7X553"/>
<dbReference type="SUPFAM" id="SSF50129">
    <property type="entry name" value="GroES-like"/>
    <property type="match status" value="1"/>
</dbReference>
<dbReference type="Gene3D" id="3.40.50.720">
    <property type="entry name" value="NAD(P)-binding Rossmann-like Domain"/>
    <property type="match status" value="1"/>
</dbReference>
<protein>
    <submittedName>
        <fullName evidence="2">NAD(P)-dependent alcohol dehydrogenase</fullName>
    </submittedName>
</protein>
<gene>
    <name evidence="2" type="ORF">Q4521_04100</name>
</gene>
<dbReference type="SUPFAM" id="SSF51735">
    <property type="entry name" value="NAD(P)-binding Rossmann-fold domains"/>
    <property type="match status" value="1"/>
</dbReference>
<dbReference type="Proteomes" id="UP001169760">
    <property type="component" value="Unassembled WGS sequence"/>
</dbReference>
<dbReference type="CDD" id="cd08267">
    <property type="entry name" value="MDR1"/>
    <property type="match status" value="1"/>
</dbReference>
<dbReference type="InterPro" id="IPR036291">
    <property type="entry name" value="NAD(P)-bd_dom_sf"/>
</dbReference>
<dbReference type="SMART" id="SM00829">
    <property type="entry name" value="PKS_ER"/>
    <property type="match status" value="1"/>
</dbReference>
<evidence type="ECO:0000313" key="3">
    <source>
        <dbReference type="Proteomes" id="UP001169760"/>
    </source>
</evidence>
<dbReference type="PANTHER" id="PTHR44013:SF1">
    <property type="entry name" value="ZINC-TYPE ALCOHOL DEHYDROGENASE-LIKE PROTEIN C16A3.02C"/>
    <property type="match status" value="1"/>
</dbReference>
<sequence length="322" mass="35224">MRAIVQTKYGSADELELREVETPSPAANQVLVKVQAVAINDYDWCMVSGKPLVYRLMFGLFKPKTPIPGMEIAGEVVECGVNVKKFKVGDAVFGDLSEHGFGGFAEYVSVDENALFLKPSQMKYEDAAAISHAACLALQGLVDVGNLACGEKVLINGAGGGVGAYGLNIAKFYDAHVTAVDAAHKLAMLKQNGFDEALDYHRIDFTRQPARYDLILDTKTNRGIFRYLKVLAPNGRYVTVGGSVMRLIQLLLLKPWIALFTNKRVSIVALKTNKDLATICEWYLAKKLVPVLELRESLSAVPQAISYFGAGKHKGKLVVRLK</sequence>
<comment type="caution">
    <text evidence="2">The sequence shown here is derived from an EMBL/GenBank/DDBJ whole genome shotgun (WGS) entry which is preliminary data.</text>
</comment>
<name>A0AAW7X553_9GAMM</name>
<dbReference type="InterPro" id="IPR052733">
    <property type="entry name" value="Chloroplast_QOR"/>
</dbReference>
<organism evidence="2 3">
    <name type="scientific">Saccharophagus degradans</name>
    <dbReference type="NCBI Taxonomy" id="86304"/>
    <lineage>
        <taxon>Bacteria</taxon>
        <taxon>Pseudomonadati</taxon>
        <taxon>Pseudomonadota</taxon>
        <taxon>Gammaproteobacteria</taxon>
        <taxon>Cellvibrionales</taxon>
        <taxon>Cellvibrionaceae</taxon>
        <taxon>Saccharophagus</taxon>
    </lineage>
</organism>
<dbReference type="EMBL" id="JAUOPB010000002">
    <property type="protein sequence ID" value="MDO6421648.1"/>
    <property type="molecule type" value="Genomic_DNA"/>
</dbReference>
<dbReference type="Pfam" id="PF08240">
    <property type="entry name" value="ADH_N"/>
    <property type="match status" value="1"/>
</dbReference>
<dbReference type="RefSeq" id="WP_303491205.1">
    <property type="nucleotide sequence ID" value="NZ_JAUOPB010000002.1"/>
</dbReference>
<dbReference type="PANTHER" id="PTHR44013">
    <property type="entry name" value="ZINC-TYPE ALCOHOL DEHYDROGENASE-LIKE PROTEIN C16A3.02C"/>
    <property type="match status" value="1"/>
</dbReference>
<dbReference type="InterPro" id="IPR020843">
    <property type="entry name" value="ER"/>
</dbReference>
<dbReference type="GO" id="GO:0016491">
    <property type="term" value="F:oxidoreductase activity"/>
    <property type="evidence" value="ECO:0007669"/>
    <property type="project" value="InterPro"/>
</dbReference>
<dbReference type="Pfam" id="PF13602">
    <property type="entry name" value="ADH_zinc_N_2"/>
    <property type="match status" value="1"/>
</dbReference>
<evidence type="ECO:0000259" key="1">
    <source>
        <dbReference type="SMART" id="SM00829"/>
    </source>
</evidence>
<dbReference type="InterPro" id="IPR011032">
    <property type="entry name" value="GroES-like_sf"/>
</dbReference>
<evidence type="ECO:0000313" key="2">
    <source>
        <dbReference type="EMBL" id="MDO6421648.1"/>
    </source>
</evidence>
<accession>A0AAW7X553</accession>
<proteinExistence type="predicted"/>